<evidence type="ECO:0000259" key="7">
    <source>
        <dbReference type="Pfam" id="PF07687"/>
    </source>
</evidence>
<keyword evidence="9" id="KW-1185">Reference proteome</keyword>
<dbReference type="EMBL" id="JBIGHX010000009">
    <property type="protein sequence ID" value="MFG6464216.1"/>
    <property type="molecule type" value="Genomic_DNA"/>
</dbReference>
<name>A0ABW7GQX4_9BURK</name>
<evidence type="ECO:0000313" key="9">
    <source>
        <dbReference type="Proteomes" id="UP001606302"/>
    </source>
</evidence>
<dbReference type="InterPro" id="IPR036264">
    <property type="entry name" value="Bact_exopeptidase_dim_dom"/>
</dbReference>
<proteinExistence type="inferred from homology"/>
<dbReference type="SUPFAM" id="SSF55031">
    <property type="entry name" value="Bacterial exopeptidase dimerisation domain"/>
    <property type="match status" value="1"/>
</dbReference>
<reference evidence="8 9" key="1">
    <citation type="submission" date="2024-08" db="EMBL/GenBank/DDBJ databases">
        <authorList>
            <person name="Lu H."/>
        </authorList>
    </citation>
    <scope>NUCLEOTIDE SEQUENCE [LARGE SCALE GENOMIC DNA]</scope>
    <source>
        <strain evidence="8 9">DXS20W</strain>
    </source>
</reference>
<feature type="domain" description="Peptidase M20 dimerisation" evidence="7">
    <location>
        <begin position="212"/>
        <end position="357"/>
    </location>
</feature>
<dbReference type="SUPFAM" id="SSF53187">
    <property type="entry name" value="Zn-dependent exopeptidases"/>
    <property type="match status" value="1"/>
</dbReference>
<comment type="similarity">
    <text evidence="1">Belongs to the peptidase M20A family.</text>
</comment>
<dbReference type="PANTHER" id="PTHR45962">
    <property type="entry name" value="N-FATTY-ACYL-AMINO ACID SYNTHASE/HYDROLASE PM20D1"/>
    <property type="match status" value="1"/>
</dbReference>
<evidence type="ECO:0000313" key="8">
    <source>
        <dbReference type="EMBL" id="MFG6464216.1"/>
    </source>
</evidence>
<evidence type="ECO:0000256" key="5">
    <source>
        <dbReference type="ARBA" id="ARBA00022833"/>
    </source>
</evidence>
<protein>
    <submittedName>
        <fullName evidence="8">M20/M25/M40 family metallo-hydrolase</fullName>
    </submittedName>
</protein>
<comment type="caution">
    <text evidence="8">The sequence shown here is derived from an EMBL/GenBank/DDBJ whole genome shotgun (WGS) entry which is preliminary data.</text>
</comment>
<dbReference type="InterPro" id="IPR011650">
    <property type="entry name" value="Peptidase_M20_dimer"/>
</dbReference>
<keyword evidence="6" id="KW-0732">Signal</keyword>
<organism evidence="8 9">
    <name type="scientific">Pelomonas lactea</name>
    <dbReference type="NCBI Taxonomy" id="3299030"/>
    <lineage>
        <taxon>Bacteria</taxon>
        <taxon>Pseudomonadati</taxon>
        <taxon>Pseudomonadota</taxon>
        <taxon>Betaproteobacteria</taxon>
        <taxon>Burkholderiales</taxon>
        <taxon>Sphaerotilaceae</taxon>
        <taxon>Roseateles</taxon>
    </lineage>
</organism>
<dbReference type="Gene3D" id="3.40.630.10">
    <property type="entry name" value="Zn peptidases"/>
    <property type="match status" value="1"/>
</dbReference>
<evidence type="ECO:0000256" key="6">
    <source>
        <dbReference type="SAM" id="SignalP"/>
    </source>
</evidence>
<dbReference type="NCBIfam" id="NF006596">
    <property type="entry name" value="PRK09133.1"/>
    <property type="match status" value="1"/>
</dbReference>
<evidence type="ECO:0000256" key="2">
    <source>
        <dbReference type="ARBA" id="ARBA00022670"/>
    </source>
</evidence>
<feature type="signal peptide" evidence="6">
    <location>
        <begin position="1"/>
        <end position="20"/>
    </location>
</feature>
<dbReference type="Pfam" id="PF01546">
    <property type="entry name" value="Peptidase_M20"/>
    <property type="match status" value="1"/>
</dbReference>
<dbReference type="InterPro" id="IPR047177">
    <property type="entry name" value="Pept_M20A"/>
</dbReference>
<evidence type="ECO:0000256" key="1">
    <source>
        <dbReference type="ARBA" id="ARBA00006247"/>
    </source>
</evidence>
<dbReference type="Pfam" id="PF07687">
    <property type="entry name" value="M20_dimer"/>
    <property type="match status" value="1"/>
</dbReference>
<dbReference type="Proteomes" id="UP001606302">
    <property type="component" value="Unassembled WGS sequence"/>
</dbReference>
<dbReference type="PROSITE" id="PS00759">
    <property type="entry name" value="ARGE_DAPE_CPG2_2"/>
    <property type="match status" value="1"/>
</dbReference>
<dbReference type="Gene3D" id="1.10.150.900">
    <property type="match status" value="1"/>
</dbReference>
<accession>A0ABW7GQX4</accession>
<feature type="chain" id="PRO_5045183949" evidence="6">
    <location>
        <begin position="21"/>
        <end position="462"/>
    </location>
</feature>
<sequence length="462" mass="50406">MKRFALALLSALHVAAWAQADEPLLRSVYRELVEINTTPSAGDCTVAARAMAARLKAGGFRDDEMQLIVPPGGEKHGNLVARLKGTGAQRPLLQLAHVDVVEARREDWTRDPFKLVEEGGYFYARGSSDDKSMAAIYVANMVRFRQEGFRPARDLILALTCGEETVPGPFNGVEYLLQHHRALIDAELALNEGGGGALTAEGRPLFHRVQAGEKVFQSFQLEVVNKGGHSSVPEPDNAIYRLADGLARLARFSFPFKLSPVTRAYFEHLSKTEKPEVAADIRAILRDPPDPDAQARLWQFSASYNASVRTTCVATQLDAGHAVNALPQRAKAMVNCRILPGERVDEVQATLERVVADARIRITPVGQATEAPMPPMKESLLAAIQAVNEELWPGVPVVLSLTAGATDGRFLNQSGIWTYGVTGLFHPPGGSNAHGLNERLRVQSLLEGAEFQYRLVKRLAAP</sequence>
<keyword evidence="4" id="KW-0378">Hydrolase</keyword>
<evidence type="ECO:0000256" key="4">
    <source>
        <dbReference type="ARBA" id="ARBA00022801"/>
    </source>
</evidence>
<dbReference type="InterPro" id="IPR002933">
    <property type="entry name" value="Peptidase_M20"/>
</dbReference>
<dbReference type="InterPro" id="IPR001261">
    <property type="entry name" value="ArgE/DapE_CS"/>
</dbReference>
<evidence type="ECO:0000256" key="3">
    <source>
        <dbReference type="ARBA" id="ARBA00022723"/>
    </source>
</evidence>
<gene>
    <name evidence="8" type="ORF">ACG04Q_21790</name>
</gene>
<dbReference type="RefSeq" id="WP_394513569.1">
    <property type="nucleotide sequence ID" value="NZ_JBIGHX010000009.1"/>
</dbReference>
<dbReference type="Gene3D" id="3.30.70.360">
    <property type="match status" value="1"/>
</dbReference>
<keyword evidence="5" id="KW-0862">Zinc</keyword>
<dbReference type="PANTHER" id="PTHR45962:SF1">
    <property type="entry name" value="N-FATTY-ACYL-AMINO ACID SYNTHASE_HYDROLASE PM20D1"/>
    <property type="match status" value="1"/>
</dbReference>
<keyword evidence="2" id="KW-0645">Protease</keyword>
<keyword evidence="3" id="KW-0479">Metal-binding</keyword>